<reference evidence="4 5" key="1">
    <citation type="submission" date="2024-03" db="EMBL/GenBank/DDBJ databases">
        <authorList>
            <person name="Brejova B."/>
        </authorList>
    </citation>
    <scope>NUCLEOTIDE SEQUENCE [LARGE SCALE GENOMIC DNA]</scope>
    <source>
        <strain evidence="4 5">CBS 14171</strain>
    </source>
</reference>
<evidence type="ECO:0000313" key="4">
    <source>
        <dbReference type="EMBL" id="CAK9441199.1"/>
    </source>
</evidence>
<feature type="transmembrane region" description="Helical" evidence="2">
    <location>
        <begin position="42"/>
        <end position="60"/>
    </location>
</feature>
<accession>A0ABP0ZRS6</accession>
<dbReference type="Pfam" id="PF03372">
    <property type="entry name" value="Exo_endo_phos"/>
    <property type="match status" value="1"/>
</dbReference>
<proteinExistence type="predicted"/>
<protein>
    <recommendedName>
        <fullName evidence="3">Endonuclease/exonuclease/phosphatase domain-containing protein</fullName>
    </recommendedName>
</protein>
<keyword evidence="2" id="KW-1133">Transmembrane helix</keyword>
<feature type="region of interest" description="Disordered" evidence="1">
    <location>
        <begin position="1"/>
        <end position="31"/>
    </location>
</feature>
<dbReference type="CDD" id="cd09083">
    <property type="entry name" value="EEP-1"/>
    <property type="match status" value="1"/>
</dbReference>
<gene>
    <name evidence="4" type="ORF">LODBEIA_P50680</name>
</gene>
<evidence type="ECO:0000313" key="5">
    <source>
        <dbReference type="Proteomes" id="UP001497383"/>
    </source>
</evidence>
<keyword evidence="5" id="KW-1185">Reference proteome</keyword>
<dbReference type="Gene3D" id="3.60.10.10">
    <property type="entry name" value="Endonuclease/exonuclease/phosphatase"/>
    <property type="match status" value="1"/>
</dbReference>
<dbReference type="Proteomes" id="UP001497383">
    <property type="component" value="Chromosome 6"/>
</dbReference>
<evidence type="ECO:0000259" key="3">
    <source>
        <dbReference type="Pfam" id="PF03372"/>
    </source>
</evidence>
<dbReference type="InterPro" id="IPR036691">
    <property type="entry name" value="Endo/exonu/phosph_ase_sf"/>
</dbReference>
<dbReference type="InterPro" id="IPR005135">
    <property type="entry name" value="Endo/exonuclease/phosphatase"/>
</dbReference>
<dbReference type="InterPro" id="IPR050410">
    <property type="entry name" value="CCR4/nocturin_mRNA_transcr"/>
</dbReference>
<dbReference type="PANTHER" id="PTHR12121:SF36">
    <property type="entry name" value="ENDONUCLEASE_EXONUCLEASE_PHOSPHATASE DOMAIN-CONTAINING PROTEIN"/>
    <property type="match status" value="1"/>
</dbReference>
<name>A0ABP0ZRS6_9ASCO</name>
<dbReference type="SUPFAM" id="SSF56219">
    <property type="entry name" value="DNase I-like"/>
    <property type="match status" value="1"/>
</dbReference>
<keyword evidence="2" id="KW-0472">Membrane</keyword>
<dbReference type="EMBL" id="OZ022410">
    <property type="protein sequence ID" value="CAK9441199.1"/>
    <property type="molecule type" value="Genomic_DNA"/>
</dbReference>
<dbReference type="GeneID" id="92210264"/>
<organism evidence="4 5">
    <name type="scientific">Lodderomyces beijingensis</name>
    <dbReference type="NCBI Taxonomy" id="1775926"/>
    <lineage>
        <taxon>Eukaryota</taxon>
        <taxon>Fungi</taxon>
        <taxon>Dikarya</taxon>
        <taxon>Ascomycota</taxon>
        <taxon>Saccharomycotina</taxon>
        <taxon>Pichiomycetes</taxon>
        <taxon>Debaryomycetaceae</taxon>
        <taxon>Candida/Lodderomyces clade</taxon>
        <taxon>Lodderomyces</taxon>
    </lineage>
</organism>
<evidence type="ECO:0000256" key="2">
    <source>
        <dbReference type="SAM" id="Phobius"/>
    </source>
</evidence>
<feature type="domain" description="Endonuclease/exonuclease/phosphatase" evidence="3">
    <location>
        <begin position="127"/>
        <end position="324"/>
    </location>
</feature>
<dbReference type="RefSeq" id="XP_066832006.1">
    <property type="nucleotide sequence ID" value="XM_066975359.1"/>
</dbReference>
<sequence length="392" mass="45029">MQPDERTPLVSLHHRNGKPSSSSSSLSVGNFSPRASSSYSKLFRPIITALALLSILLYTFHSRYPFPIPFLSRQSAYPSLGPSLTLRLYTNNIRFDNFQHPDRHEKPWSKRRVQSINSMEFNTISGHANVICLQEVLSNQLTDIIRGLNEGLGVDGEWHYCGVGRTDGVAQGEFAPVIYKKSDFIVLENATFWLSDTPAVPSKGWDAALERIVTMVTLQSRVNPLIKFNVFNTHYDHRGKVARRKSSQLIVDKMKHYNSYPSFLCGDFNTEPSDEPYRILTEAGFKDGRITIDSKFAYGHESTFTGFDLDKEPDSIIDYIWSPYFTKSAQRSREKEVEEKNQMINYYNLDHHEYYDIVLKSFGILGNFFHGFYFSDHRPVVATYELTRTRLI</sequence>
<dbReference type="PANTHER" id="PTHR12121">
    <property type="entry name" value="CARBON CATABOLITE REPRESSOR PROTEIN 4"/>
    <property type="match status" value="1"/>
</dbReference>
<keyword evidence="2" id="KW-0812">Transmembrane</keyword>
<evidence type="ECO:0000256" key="1">
    <source>
        <dbReference type="SAM" id="MobiDB-lite"/>
    </source>
</evidence>